<organism evidence="2 3">
    <name type="scientific">Flavobacterium rhizosphaerae</name>
    <dbReference type="NCBI Taxonomy" id="3163298"/>
    <lineage>
        <taxon>Bacteria</taxon>
        <taxon>Pseudomonadati</taxon>
        <taxon>Bacteroidota</taxon>
        <taxon>Flavobacteriia</taxon>
        <taxon>Flavobacteriales</taxon>
        <taxon>Flavobacteriaceae</taxon>
        <taxon>Flavobacterium</taxon>
    </lineage>
</organism>
<comment type="caution">
    <text evidence="2">The sequence shown here is derived from an EMBL/GenBank/DDBJ whole genome shotgun (WGS) entry which is preliminary data.</text>
</comment>
<dbReference type="RefSeq" id="WP_408084155.1">
    <property type="nucleotide sequence ID" value="NZ_JBELPZ010000004.1"/>
</dbReference>
<sequence length="152" mass="17813">MKHYFKYNDGYINIDEENLYLTNTGNWQETKELLEKTSQTAAKNRKKINNKKSFFIIFYIAVLAFISYFVDIERFLYTAAILGVGLFFLFTYFRKDFGVQYKIPLSKIERIEALQDNVLKITFKNAFDNSDIEILKGIDKKGSIFLLGLNVL</sequence>
<accession>A0ABW8YWQ9</accession>
<proteinExistence type="predicted"/>
<keyword evidence="1" id="KW-1133">Transmembrane helix</keyword>
<keyword evidence="1" id="KW-0812">Transmembrane</keyword>
<dbReference type="Proteomes" id="UP001629156">
    <property type="component" value="Unassembled WGS sequence"/>
</dbReference>
<evidence type="ECO:0000313" key="2">
    <source>
        <dbReference type="EMBL" id="MFL9843902.1"/>
    </source>
</evidence>
<reference evidence="2 3" key="1">
    <citation type="submission" date="2024-06" db="EMBL/GenBank/DDBJ databases">
        <authorList>
            <person name="Kaempfer P."/>
            <person name="Viver T."/>
        </authorList>
    </citation>
    <scope>NUCLEOTIDE SEQUENCE [LARGE SCALE GENOMIC DNA]</scope>
    <source>
        <strain evidence="2 3">ST-119</strain>
    </source>
</reference>
<keyword evidence="3" id="KW-1185">Reference proteome</keyword>
<feature type="transmembrane region" description="Helical" evidence="1">
    <location>
        <begin position="53"/>
        <end position="70"/>
    </location>
</feature>
<feature type="transmembrane region" description="Helical" evidence="1">
    <location>
        <begin position="76"/>
        <end position="93"/>
    </location>
</feature>
<protein>
    <submittedName>
        <fullName evidence="2">Uncharacterized protein</fullName>
    </submittedName>
</protein>
<keyword evidence="1" id="KW-0472">Membrane</keyword>
<evidence type="ECO:0000256" key="1">
    <source>
        <dbReference type="SAM" id="Phobius"/>
    </source>
</evidence>
<evidence type="ECO:0000313" key="3">
    <source>
        <dbReference type="Proteomes" id="UP001629156"/>
    </source>
</evidence>
<name>A0ABW8YWQ9_9FLAO</name>
<dbReference type="EMBL" id="JBELPZ010000004">
    <property type="protein sequence ID" value="MFL9843902.1"/>
    <property type="molecule type" value="Genomic_DNA"/>
</dbReference>
<gene>
    <name evidence="2" type="ORF">ABS766_05665</name>
</gene>